<evidence type="ECO:0000313" key="2">
    <source>
        <dbReference type="EMBL" id="QFQ13633.1"/>
    </source>
</evidence>
<keyword evidence="3" id="KW-1185">Reference proteome</keyword>
<reference evidence="2 3" key="1">
    <citation type="submission" date="2018-11" db="EMBL/GenBank/DDBJ databases">
        <authorList>
            <person name="Na S.W."/>
            <person name="Baik M."/>
        </authorList>
    </citation>
    <scope>NUCLEOTIDE SEQUENCE [LARGE SCALE GENOMIC DNA]</scope>
    <source>
        <strain evidence="2 3">E39</strain>
    </source>
</reference>
<dbReference type="AlphaFoldDB" id="A0A5P8E9N0"/>
<dbReference type="KEGG" id="alq:C7Y71_011800"/>
<feature type="signal peptide" evidence="1">
    <location>
        <begin position="1"/>
        <end position="18"/>
    </location>
</feature>
<dbReference type="Proteomes" id="UP000249375">
    <property type="component" value="Chromosome"/>
</dbReference>
<dbReference type="OrthoDB" id="949196at2"/>
<dbReference type="EMBL" id="CP033459">
    <property type="protein sequence ID" value="QFQ13633.1"/>
    <property type="molecule type" value="Genomic_DNA"/>
</dbReference>
<sequence>MKKLFIILFISIPQIIFAQTLTEKIKYIQDQYQQAQEIASKKGSDEWMENMCYTLDLSSKINFSGPGPVLHDVEVFLTRMPESYEFDSGVFNTFAPILVKMTRKAAFNIYHEMLFDDKTGELLFYYQHLPDFQGDGTIEMRYYYDKGKLIKSEPAYTEHLYLLPPKIAAEKAQALKAVVKNYNTLAD</sequence>
<proteinExistence type="predicted"/>
<evidence type="ECO:0000313" key="3">
    <source>
        <dbReference type="Proteomes" id="UP000249375"/>
    </source>
</evidence>
<keyword evidence="1" id="KW-0732">Signal</keyword>
<dbReference type="RefSeq" id="WP_111899108.1">
    <property type="nucleotide sequence ID" value="NZ_CP033459.1"/>
</dbReference>
<protein>
    <recommendedName>
        <fullName evidence="4">Nuclear transport factor 2 family protein</fullName>
    </recommendedName>
</protein>
<feature type="chain" id="PRO_5024418359" description="Nuclear transport factor 2 family protein" evidence="1">
    <location>
        <begin position="19"/>
        <end position="187"/>
    </location>
</feature>
<gene>
    <name evidence="2" type="ORF">C7Y71_011800</name>
</gene>
<accession>A0A5P8E9N0</accession>
<evidence type="ECO:0008006" key="4">
    <source>
        <dbReference type="Google" id="ProtNLM"/>
    </source>
</evidence>
<name>A0A5P8E9N0_9BACT</name>
<organism evidence="2 3">
    <name type="scientific">Pseudoprevotella muciniphila</name>
    <dbReference type="NCBI Taxonomy" id="2133944"/>
    <lineage>
        <taxon>Bacteria</taxon>
        <taxon>Pseudomonadati</taxon>
        <taxon>Bacteroidota</taxon>
        <taxon>Bacteroidia</taxon>
        <taxon>Bacteroidales</taxon>
        <taxon>Prevotellaceae</taxon>
        <taxon>Pseudoprevotella</taxon>
    </lineage>
</organism>
<evidence type="ECO:0000256" key="1">
    <source>
        <dbReference type="SAM" id="SignalP"/>
    </source>
</evidence>